<dbReference type="AlphaFoldDB" id="A0A4R1BMX8"/>
<dbReference type="InterPro" id="IPR002716">
    <property type="entry name" value="PIN_dom"/>
</dbReference>
<proteinExistence type="predicted"/>
<dbReference type="RefSeq" id="WP_131444601.1">
    <property type="nucleotide sequence ID" value="NZ_SJZB01000009.1"/>
</dbReference>
<evidence type="ECO:0000259" key="1">
    <source>
        <dbReference type="Pfam" id="PF01850"/>
    </source>
</evidence>
<dbReference type="EMBL" id="SJZB01000009">
    <property type="protein sequence ID" value="TCJ18716.1"/>
    <property type="molecule type" value="Genomic_DNA"/>
</dbReference>
<reference evidence="2 3" key="1">
    <citation type="submission" date="2019-03" db="EMBL/GenBank/DDBJ databases">
        <title>Genome sequence of Thiobacillaceae bacterium LSR1, a sulfur-oxidizing bacterium isolated from freshwater sediment.</title>
        <authorList>
            <person name="Li S."/>
        </authorList>
    </citation>
    <scope>NUCLEOTIDE SEQUENCE [LARGE SCALE GENOMIC DNA]</scope>
    <source>
        <strain evidence="2 3">LSR1</strain>
    </source>
</reference>
<dbReference type="OrthoDB" id="6687089at2"/>
<dbReference type="SUPFAM" id="SSF88723">
    <property type="entry name" value="PIN domain-like"/>
    <property type="match status" value="1"/>
</dbReference>
<accession>A0A4R1BMX8</accession>
<dbReference type="InterPro" id="IPR029060">
    <property type="entry name" value="PIN-like_dom_sf"/>
</dbReference>
<protein>
    <submittedName>
        <fullName evidence="2">PIN domain-containing protein</fullName>
    </submittedName>
</protein>
<dbReference type="Proteomes" id="UP000295443">
    <property type="component" value="Unassembled WGS sequence"/>
</dbReference>
<comment type="caution">
    <text evidence="2">The sequence shown here is derived from an EMBL/GenBank/DDBJ whole genome shotgun (WGS) entry which is preliminary data.</text>
</comment>
<evidence type="ECO:0000313" key="2">
    <source>
        <dbReference type="EMBL" id="TCJ18716.1"/>
    </source>
</evidence>
<dbReference type="Pfam" id="PF01850">
    <property type="entry name" value="PIN"/>
    <property type="match status" value="1"/>
</dbReference>
<dbReference type="Gene3D" id="3.40.50.1010">
    <property type="entry name" value="5'-nuclease"/>
    <property type="match status" value="1"/>
</dbReference>
<feature type="domain" description="PIN" evidence="1">
    <location>
        <begin position="2"/>
        <end position="135"/>
    </location>
</feature>
<evidence type="ECO:0000313" key="3">
    <source>
        <dbReference type="Proteomes" id="UP000295443"/>
    </source>
</evidence>
<keyword evidence="3" id="KW-1185">Reference proteome</keyword>
<sequence length="163" mass="18027">MVVFDAGVLIDLFHPRTHPDRKAKLEHLIADLQRKKIKIVIPTPALSEFLARAGKARDDYYARLSGSSAFKIVAFDSRASLECALLLDAALTSGDKRHQAKTWAKAKFDWQIVAIAKVANARTVYSDDGDVARIGQRYGLAVIKTDDLPLPDAARQTELDLPE</sequence>
<organism evidence="2 3">
    <name type="scientific">Parasulfuritortus cantonensis</name>
    <dbReference type="NCBI Taxonomy" id="2528202"/>
    <lineage>
        <taxon>Bacteria</taxon>
        <taxon>Pseudomonadati</taxon>
        <taxon>Pseudomonadota</taxon>
        <taxon>Betaproteobacteria</taxon>
        <taxon>Nitrosomonadales</taxon>
        <taxon>Thiobacillaceae</taxon>
        <taxon>Parasulfuritortus</taxon>
    </lineage>
</organism>
<gene>
    <name evidence="2" type="ORF">EZJ19_01835</name>
</gene>
<name>A0A4R1BMX8_9PROT</name>